<gene>
    <name evidence="2" type="ORF">EUX98_g590</name>
</gene>
<name>A0A4S4N3P0_9APHY</name>
<dbReference type="EMBL" id="SGPM01000004">
    <property type="protein sequence ID" value="THH33614.1"/>
    <property type="molecule type" value="Genomic_DNA"/>
</dbReference>
<reference evidence="2 3" key="1">
    <citation type="submission" date="2019-02" db="EMBL/GenBank/DDBJ databases">
        <title>Genome sequencing of the rare red list fungi Antrodiella citrinella (Flaviporus citrinellus).</title>
        <authorList>
            <person name="Buettner E."/>
            <person name="Kellner H."/>
        </authorList>
    </citation>
    <scope>NUCLEOTIDE SEQUENCE [LARGE SCALE GENOMIC DNA]</scope>
    <source>
        <strain evidence="2 3">DSM 108506</strain>
    </source>
</reference>
<proteinExistence type="predicted"/>
<evidence type="ECO:0000313" key="2">
    <source>
        <dbReference type="EMBL" id="THH33614.1"/>
    </source>
</evidence>
<dbReference type="Proteomes" id="UP000308730">
    <property type="component" value="Unassembled WGS sequence"/>
</dbReference>
<comment type="caution">
    <text evidence="2">The sequence shown here is derived from an EMBL/GenBank/DDBJ whole genome shotgun (WGS) entry which is preliminary data.</text>
</comment>
<feature type="compositionally biased region" description="Pro residues" evidence="1">
    <location>
        <begin position="7"/>
        <end position="18"/>
    </location>
</feature>
<keyword evidence="3" id="KW-1185">Reference proteome</keyword>
<feature type="region of interest" description="Disordered" evidence="1">
    <location>
        <begin position="1"/>
        <end position="24"/>
    </location>
</feature>
<evidence type="ECO:0000313" key="3">
    <source>
        <dbReference type="Proteomes" id="UP000308730"/>
    </source>
</evidence>
<accession>A0A4S4N3P0</accession>
<organism evidence="2 3">
    <name type="scientific">Antrodiella citrinella</name>
    <dbReference type="NCBI Taxonomy" id="2447956"/>
    <lineage>
        <taxon>Eukaryota</taxon>
        <taxon>Fungi</taxon>
        <taxon>Dikarya</taxon>
        <taxon>Basidiomycota</taxon>
        <taxon>Agaricomycotina</taxon>
        <taxon>Agaricomycetes</taxon>
        <taxon>Polyporales</taxon>
        <taxon>Steccherinaceae</taxon>
        <taxon>Antrodiella</taxon>
    </lineage>
</organism>
<evidence type="ECO:0000256" key="1">
    <source>
        <dbReference type="SAM" id="MobiDB-lite"/>
    </source>
</evidence>
<protein>
    <submittedName>
        <fullName evidence="2">Uncharacterized protein</fullName>
    </submittedName>
</protein>
<feature type="region of interest" description="Disordered" evidence="1">
    <location>
        <begin position="76"/>
        <end position="103"/>
    </location>
</feature>
<dbReference type="AlphaFoldDB" id="A0A4S4N3P0"/>
<dbReference type="OrthoDB" id="3217075at2759"/>
<sequence length="179" mass="19907">MKYRSPSPDPSLPTPPRSPRADDVNHSAVNLLDSLTAFYQQERYWVHHTRAALELALVKGIDAPTSANNMIQVASSSATPSPDAVPTASMHSVKPEPTSPVTVDNRKSLWMRRKQANGARLKLDGLSHARRRRPHRAPPTEPGARLLEMFSELVDARMESCQRISRMVQDASRPAYCIC</sequence>